<dbReference type="Proteomes" id="UP000793456">
    <property type="component" value="Chromosome I"/>
</dbReference>
<gene>
    <name evidence="1" type="ORF">E3U43_009067</name>
</gene>
<keyword evidence="2" id="KW-1185">Reference proteome</keyword>
<comment type="caution">
    <text evidence="1">The sequence shown here is derived from an EMBL/GenBank/DDBJ whole genome shotgun (WGS) entry which is preliminary data.</text>
</comment>
<name>A0ACD3RXG1_LARCR</name>
<evidence type="ECO:0000313" key="2">
    <source>
        <dbReference type="Proteomes" id="UP000793456"/>
    </source>
</evidence>
<proteinExistence type="predicted"/>
<reference evidence="1" key="1">
    <citation type="submission" date="2018-11" db="EMBL/GenBank/DDBJ databases">
        <title>The sequence and de novo assembly of Larimichthys crocea genome using PacBio and Hi-C technologies.</title>
        <authorList>
            <person name="Xu P."/>
            <person name="Chen B."/>
            <person name="Zhou Z."/>
            <person name="Ke Q."/>
            <person name="Wu Y."/>
            <person name="Bai H."/>
            <person name="Pu F."/>
        </authorList>
    </citation>
    <scope>NUCLEOTIDE SEQUENCE</scope>
    <source>
        <tissue evidence="1">Muscle</tissue>
    </source>
</reference>
<protein>
    <submittedName>
        <fullName evidence="1">Uncharacterized protein</fullName>
    </submittedName>
</protein>
<organism evidence="1 2">
    <name type="scientific">Larimichthys crocea</name>
    <name type="common">Large yellow croaker</name>
    <name type="synonym">Pseudosciaena crocea</name>
    <dbReference type="NCBI Taxonomy" id="215358"/>
    <lineage>
        <taxon>Eukaryota</taxon>
        <taxon>Metazoa</taxon>
        <taxon>Chordata</taxon>
        <taxon>Craniata</taxon>
        <taxon>Vertebrata</taxon>
        <taxon>Euteleostomi</taxon>
        <taxon>Actinopterygii</taxon>
        <taxon>Neopterygii</taxon>
        <taxon>Teleostei</taxon>
        <taxon>Neoteleostei</taxon>
        <taxon>Acanthomorphata</taxon>
        <taxon>Eupercaria</taxon>
        <taxon>Sciaenidae</taxon>
        <taxon>Larimichthys</taxon>
    </lineage>
</organism>
<dbReference type="EMBL" id="CM011674">
    <property type="protein sequence ID" value="TMS23761.1"/>
    <property type="molecule type" value="Genomic_DNA"/>
</dbReference>
<accession>A0ACD3RXG1</accession>
<sequence>MRSLTWWLTCPGGGQSQPVRALSEETVVSVLSTLHEVLGSSLEAAKTLRASQGIERLVLINKDGNRSDREVRGAGLVLQTVWGYKELRRTLEKDGWKKTDFMVNLNPPSNTRANGGYEDSTLPLIDKGGKGDREMIPLNDLGPDAYSTLDQRGRRNTLDNTLEPADKDAVQGGMYGERQASLPLTDSYDG</sequence>
<evidence type="ECO:0000313" key="1">
    <source>
        <dbReference type="EMBL" id="TMS23761.1"/>
    </source>
</evidence>